<dbReference type="Gene3D" id="2.60.40.10">
    <property type="entry name" value="Immunoglobulins"/>
    <property type="match status" value="3"/>
</dbReference>
<dbReference type="SMART" id="SM00408">
    <property type="entry name" value="IGc2"/>
    <property type="match status" value="1"/>
</dbReference>
<comment type="similarity">
    <text evidence="1">Belongs to the type I cytokine receptor family. Type 3 subfamily.</text>
</comment>
<evidence type="ECO:0000259" key="8">
    <source>
        <dbReference type="PROSITE" id="PS50853"/>
    </source>
</evidence>
<keyword evidence="10" id="KW-1185">Reference proteome</keyword>
<dbReference type="InterPro" id="IPR053073">
    <property type="entry name" value="IL11/IL27_subunit_beta"/>
</dbReference>
<keyword evidence="2 6" id="KW-0732">Signal</keyword>
<dbReference type="InterPro" id="IPR003598">
    <property type="entry name" value="Ig_sub2"/>
</dbReference>
<evidence type="ECO:0000256" key="6">
    <source>
        <dbReference type="SAM" id="SignalP"/>
    </source>
</evidence>
<evidence type="ECO:0000256" key="1">
    <source>
        <dbReference type="ARBA" id="ARBA00010890"/>
    </source>
</evidence>
<evidence type="ECO:0000259" key="7">
    <source>
        <dbReference type="PROSITE" id="PS50835"/>
    </source>
</evidence>
<dbReference type="GO" id="GO:0016020">
    <property type="term" value="C:membrane"/>
    <property type="evidence" value="ECO:0007669"/>
    <property type="project" value="InterPro"/>
</dbReference>
<sequence length="334" mass="38410">MHWLLISLILHLYFCLFPVARNQYERMGSDVTMQCGSLDNDASVSWKVNGTDVKAQHRLEGPRLILTQVDLSHNGLYSCFQNPHGERRDTIFLHIGIPPFELTVNCRSNTYPKGFYCNWHQQQPTYIPTTFEVDVQHNQRSLEVQKDSVHKNRCHVRFPEVFSSFPYKVNVTAVNPLGKYSTTISFEESTIVKPDPPERVTATPIRSNTRRLEVSWHSPATWPDIDSFPLKYFLRYRPLIREQWQHVELSDSTSHTITDAYAGKEYIIQVAAKDTEIGTWMSFFCLLIGFPETTTSPIPSSNAPQKAEPPVGRAARLLTFFSPLLLGMLLLFMW</sequence>
<dbReference type="PROSITE" id="PS50853">
    <property type="entry name" value="FN3"/>
    <property type="match status" value="2"/>
</dbReference>
<feature type="domain" description="Ig-like" evidence="7">
    <location>
        <begin position="18"/>
        <end position="79"/>
    </location>
</feature>
<feature type="signal peptide" evidence="6">
    <location>
        <begin position="1"/>
        <end position="22"/>
    </location>
</feature>
<dbReference type="SMART" id="SM00409">
    <property type="entry name" value="IG"/>
    <property type="match status" value="1"/>
</dbReference>
<dbReference type="CDD" id="cd00063">
    <property type="entry name" value="FN3"/>
    <property type="match status" value="1"/>
</dbReference>
<reference evidence="9" key="1">
    <citation type="submission" date="2025-08" db="UniProtKB">
        <authorList>
            <consortium name="Ensembl"/>
        </authorList>
    </citation>
    <scope>IDENTIFICATION</scope>
</reference>
<evidence type="ECO:0000256" key="4">
    <source>
        <dbReference type="ARBA" id="ARBA00023180"/>
    </source>
</evidence>
<evidence type="ECO:0000313" key="10">
    <source>
        <dbReference type="Proteomes" id="UP000261600"/>
    </source>
</evidence>
<protein>
    <recommendedName>
        <fullName evidence="11">Ciliary neurotrophic factor receptor</fullName>
    </recommendedName>
</protein>
<dbReference type="InterPro" id="IPR003530">
    <property type="entry name" value="Hematopoietin_rcpt_L_F3_CS"/>
</dbReference>
<dbReference type="PANTHER" id="PTHR48483">
    <property type="entry name" value="INTERLEUKIN-27 SUBUNIT BETA"/>
    <property type="match status" value="1"/>
</dbReference>
<dbReference type="Ensembl" id="ENSMALT00000009255.1">
    <property type="protein sequence ID" value="ENSMALP00000009066.1"/>
    <property type="gene ID" value="ENSMALG00000006455.1"/>
</dbReference>
<dbReference type="InterPro" id="IPR003599">
    <property type="entry name" value="Ig_sub"/>
</dbReference>
<organism evidence="9 10">
    <name type="scientific">Monopterus albus</name>
    <name type="common">Swamp eel</name>
    <dbReference type="NCBI Taxonomy" id="43700"/>
    <lineage>
        <taxon>Eukaryota</taxon>
        <taxon>Metazoa</taxon>
        <taxon>Chordata</taxon>
        <taxon>Craniata</taxon>
        <taxon>Vertebrata</taxon>
        <taxon>Euteleostomi</taxon>
        <taxon>Actinopterygii</taxon>
        <taxon>Neopterygii</taxon>
        <taxon>Teleostei</taxon>
        <taxon>Neoteleostei</taxon>
        <taxon>Acanthomorphata</taxon>
        <taxon>Anabantaria</taxon>
        <taxon>Synbranchiformes</taxon>
        <taxon>Synbranchidae</taxon>
        <taxon>Monopterus</taxon>
    </lineage>
</organism>
<dbReference type="FunFam" id="2.60.40.10:FF:000564">
    <property type="entry name" value="Ciliary neurotrophic factor receptor subunit alpha"/>
    <property type="match status" value="1"/>
</dbReference>
<dbReference type="PROSITE" id="PS50835">
    <property type="entry name" value="IG_LIKE"/>
    <property type="match status" value="1"/>
</dbReference>
<dbReference type="InterPro" id="IPR036116">
    <property type="entry name" value="FN3_sf"/>
</dbReference>
<dbReference type="InterPro" id="IPR036179">
    <property type="entry name" value="Ig-like_dom_sf"/>
</dbReference>
<reference evidence="9" key="2">
    <citation type="submission" date="2025-09" db="UniProtKB">
        <authorList>
            <consortium name="Ensembl"/>
        </authorList>
    </citation>
    <scope>IDENTIFICATION</scope>
</reference>
<dbReference type="InterPro" id="IPR003961">
    <property type="entry name" value="FN3_dom"/>
</dbReference>
<dbReference type="SUPFAM" id="SSF48726">
    <property type="entry name" value="Immunoglobulin"/>
    <property type="match status" value="1"/>
</dbReference>
<evidence type="ECO:0000256" key="5">
    <source>
        <dbReference type="ARBA" id="ARBA00023319"/>
    </source>
</evidence>
<keyword evidence="4" id="KW-0325">Glycoprotein</keyword>
<evidence type="ECO:0000256" key="3">
    <source>
        <dbReference type="ARBA" id="ARBA00022737"/>
    </source>
</evidence>
<dbReference type="Pfam" id="PF00041">
    <property type="entry name" value="fn3"/>
    <property type="match status" value="1"/>
</dbReference>
<dbReference type="PROSITE" id="PS01354">
    <property type="entry name" value="HEMATOPO_REC_L_F3"/>
    <property type="match status" value="1"/>
</dbReference>
<evidence type="ECO:0008006" key="11">
    <source>
        <dbReference type="Google" id="ProtNLM"/>
    </source>
</evidence>
<dbReference type="AlphaFoldDB" id="A0A3Q3QBX2"/>
<dbReference type="PANTHER" id="PTHR48483:SF2">
    <property type="entry name" value="INTERLEUKIN-27 SUBUNIT BETA"/>
    <property type="match status" value="1"/>
</dbReference>
<dbReference type="InterPro" id="IPR007110">
    <property type="entry name" value="Ig-like_dom"/>
</dbReference>
<evidence type="ECO:0000256" key="2">
    <source>
        <dbReference type="ARBA" id="ARBA00022729"/>
    </source>
</evidence>
<accession>A0A3Q3QBX2</accession>
<feature type="domain" description="Fibronectin type-III" evidence="8">
    <location>
        <begin position="98"/>
        <end position="195"/>
    </location>
</feature>
<dbReference type="InterPro" id="IPR056621">
    <property type="entry name" value="FN3_IL27B_N"/>
</dbReference>
<dbReference type="SMART" id="SM00060">
    <property type="entry name" value="FN3"/>
    <property type="match status" value="1"/>
</dbReference>
<dbReference type="FunFam" id="2.60.40.10:FF:000136">
    <property type="entry name" value="Ciliary neurotrophic factor receptor alpha"/>
    <property type="match status" value="1"/>
</dbReference>
<keyword evidence="5" id="KW-0393">Immunoglobulin domain</keyword>
<dbReference type="Proteomes" id="UP000261600">
    <property type="component" value="Unplaced"/>
</dbReference>
<name>A0A3Q3QBX2_MONAL</name>
<dbReference type="SUPFAM" id="SSF49265">
    <property type="entry name" value="Fibronectin type III"/>
    <property type="match status" value="2"/>
</dbReference>
<dbReference type="STRING" id="43700.ENSMALP00000009066"/>
<dbReference type="InterPro" id="IPR013783">
    <property type="entry name" value="Ig-like_fold"/>
</dbReference>
<evidence type="ECO:0000313" key="9">
    <source>
        <dbReference type="Ensembl" id="ENSMALP00000009066.1"/>
    </source>
</evidence>
<dbReference type="GO" id="GO:0004896">
    <property type="term" value="F:cytokine receptor activity"/>
    <property type="evidence" value="ECO:0007669"/>
    <property type="project" value="InterPro"/>
</dbReference>
<feature type="domain" description="Fibronectin type-III" evidence="8">
    <location>
        <begin position="196"/>
        <end position="297"/>
    </location>
</feature>
<keyword evidence="3" id="KW-0677">Repeat</keyword>
<dbReference type="Pfam" id="PF24031">
    <property type="entry name" value="FN3_IL27B_N"/>
    <property type="match status" value="1"/>
</dbReference>
<proteinExistence type="inferred from homology"/>
<feature type="chain" id="PRO_5018571035" description="Ciliary neurotrophic factor receptor" evidence="6">
    <location>
        <begin position="23"/>
        <end position="334"/>
    </location>
</feature>